<dbReference type="PANTHER" id="PTHR42951">
    <property type="entry name" value="METALLO-BETA-LACTAMASE DOMAIN-CONTAINING"/>
    <property type="match status" value="1"/>
</dbReference>
<accession>A0A366FMY2</accession>
<comment type="similarity">
    <text evidence="1">Belongs to the metallo-beta-lactamase superfamily. Class-B beta-lactamase family.</text>
</comment>
<dbReference type="PANTHER" id="PTHR42951:SF4">
    <property type="entry name" value="ACYL-COENZYME A THIOESTERASE MBLAC2"/>
    <property type="match status" value="1"/>
</dbReference>
<evidence type="ECO:0000313" key="4">
    <source>
        <dbReference type="Proteomes" id="UP000253529"/>
    </source>
</evidence>
<dbReference type="CDD" id="cd16282">
    <property type="entry name" value="metallo-hydrolase-like_MBL-fold"/>
    <property type="match status" value="1"/>
</dbReference>
<dbReference type="RefSeq" id="WP_113888391.1">
    <property type="nucleotide sequence ID" value="NZ_QNRK01000006.1"/>
</dbReference>
<evidence type="ECO:0000256" key="1">
    <source>
        <dbReference type="ARBA" id="ARBA00005250"/>
    </source>
</evidence>
<gene>
    <name evidence="3" type="ORF">DFR50_10615</name>
</gene>
<dbReference type="GO" id="GO:0016787">
    <property type="term" value="F:hydrolase activity"/>
    <property type="evidence" value="ECO:0007669"/>
    <property type="project" value="UniProtKB-KW"/>
</dbReference>
<sequence>MSKWSYTKGLKDIGNGVWAYLLPDGSWGWSNAGLIVDGDQTLLVDTLFDLKLTAEMLADMRRSVPASEHINTLFNTHHNGDHTFGNQLVDGAEIVATQATFDEMDPTHPALYHSMMVNAKQLGRGAEFLAELFKPFDFTGVELRKPDRTFSGELELKVGGKTVRLIELGPAHTRGDTVALVPEDRVVFTGDLLFNQGTPIAWAGPVSNWVRACDRILAMDVDVVVPGHGPICDKGPVREMKGYLEFVQDEARKRFDKGMTARDAAFDMQLGRYADWGDAERVVVTVRNLFEEFSGEHAEPDVLSLFEQMADFRDKLRAEGHGHHGHAHGHAHGR</sequence>
<feature type="domain" description="Metallo-beta-lactamase" evidence="2">
    <location>
        <begin position="29"/>
        <end position="228"/>
    </location>
</feature>
<comment type="caution">
    <text evidence="3">The sequence shown here is derived from an EMBL/GenBank/DDBJ whole genome shotgun (WGS) entry which is preliminary data.</text>
</comment>
<dbReference type="SUPFAM" id="SSF56281">
    <property type="entry name" value="Metallo-hydrolase/oxidoreductase"/>
    <property type="match status" value="1"/>
</dbReference>
<dbReference type="InterPro" id="IPR001279">
    <property type="entry name" value="Metallo-B-lactamas"/>
</dbReference>
<dbReference type="SMART" id="SM00849">
    <property type="entry name" value="Lactamase_B"/>
    <property type="match status" value="1"/>
</dbReference>
<dbReference type="Gene3D" id="3.60.15.10">
    <property type="entry name" value="Ribonuclease Z/Hydroxyacylglutathione hydrolase-like"/>
    <property type="match status" value="1"/>
</dbReference>
<dbReference type="Proteomes" id="UP000253529">
    <property type="component" value="Unassembled WGS sequence"/>
</dbReference>
<dbReference type="Pfam" id="PF00753">
    <property type="entry name" value="Lactamase_B"/>
    <property type="match status" value="1"/>
</dbReference>
<keyword evidence="3" id="KW-0378">Hydrolase</keyword>
<dbReference type="OrthoDB" id="420651at2"/>
<protein>
    <submittedName>
        <fullName evidence="3">Glyoxylase-like metal-dependent hydrolase (Beta-lactamase superfamily II)</fullName>
    </submittedName>
</protein>
<reference evidence="3 4" key="1">
    <citation type="submission" date="2018-06" db="EMBL/GenBank/DDBJ databases">
        <title>Genomic Encyclopedia of Type Strains, Phase IV (KMG-IV): sequencing the most valuable type-strain genomes for metagenomic binning, comparative biology and taxonomic classification.</title>
        <authorList>
            <person name="Goeker M."/>
        </authorList>
    </citation>
    <scope>NUCLEOTIDE SEQUENCE [LARGE SCALE GENOMIC DNA]</scope>
    <source>
        <strain evidence="3 4">DSM 24875</strain>
    </source>
</reference>
<name>A0A366FMY2_9HYPH</name>
<dbReference type="GO" id="GO:0017001">
    <property type="term" value="P:antibiotic catabolic process"/>
    <property type="evidence" value="ECO:0007669"/>
    <property type="project" value="UniProtKB-ARBA"/>
</dbReference>
<dbReference type="InterPro" id="IPR036866">
    <property type="entry name" value="RibonucZ/Hydroxyglut_hydro"/>
</dbReference>
<dbReference type="AlphaFoldDB" id="A0A366FMY2"/>
<dbReference type="InterPro" id="IPR050855">
    <property type="entry name" value="NDM-1-like"/>
</dbReference>
<evidence type="ECO:0000259" key="2">
    <source>
        <dbReference type="SMART" id="SM00849"/>
    </source>
</evidence>
<proteinExistence type="inferred from homology"/>
<dbReference type="EMBL" id="QNRK01000006">
    <property type="protein sequence ID" value="RBP16054.1"/>
    <property type="molecule type" value="Genomic_DNA"/>
</dbReference>
<evidence type="ECO:0000313" key="3">
    <source>
        <dbReference type="EMBL" id="RBP16054.1"/>
    </source>
</evidence>
<organism evidence="3 4">
    <name type="scientific">Roseiarcus fermentans</name>
    <dbReference type="NCBI Taxonomy" id="1473586"/>
    <lineage>
        <taxon>Bacteria</taxon>
        <taxon>Pseudomonadati</taxon>
        <taxon>Pseudomonadota</taxon>
        <taxon>Alphaproteobacteria</taxon>
        <taxon>Hyphomicrobiales</taxon>
        <taxon>Roseiarcaceae</taxon>
        <taxon>Roseiarcus</taxon>
    </lineage>
</organism>
<keyword evidence="4" id="KW-1185">Reference proteome</keyword>